<organism evidence="2 3">
    <name type="scientific">Selenomonas ruminantium</name>
    <dbReference type="NCBI Taxonomy" id="971"/>
    <lineage>
        <taxon>Bacteria</taxon>
        <taxon>Bacillati</taxon>
        <taxon>Bacillota</taxon>
        <taxon>Negativicutes</taxon>
        <taxon>Selenomonadales</taxon>
        <taxon>Selenomonadaceae</taxon>
        <taxon>Selenomonas</taxon>
    </lineage>
</organism>
<dbReference type="Pfam" id="PF01381">
    <property type="entry name" value="HTH_3"/>
    <property type="match status" value="1"/>
</dbReference>
<evidence type="ECO:0000313" key="2">
    <source>
        <dbReference type="EMBL" id="MBE6084736.1"/>
    </source>
</evidence>
<dbReference type="CDD" id="cd00093">
    <property type="entry name" value="HTH_XRE"/>
    <property type="match status" value="1"/>
</dbReference>
<dbReference type="GO" id="GO:0003677">
    <property type="term" value="F:DNA binding"/>
    <property type="evidence" value="ECO:0007669"/>
    <property type="project" value="InterPro"/>
</dbReference>
<sequence>MMTWIRDLRLKRNFSQTELASECKISRQHYNFIENQKRRPSPEVAQRIMDVLGEPNEWPRLLKGNI</sequence>
<gene>
    <name evidence="2" type="ORF">E7203_04600</name>
</gene>
<evidence type="ECO:0000313" key="3">
    <source>
        <dbReference type="Proteomes" id="UP000772151"/>
    </source>
</evidence>
<dbReference type="SMART" id="SM00530">
    <property type="entry name" value="HTH_XRE"/>
    <property type="match status" value="1"/>
</dbReference>
<proteinExistence type="predicted"/>
<dbReference type="Gene3D" id="1.10.260.40">
    <property type="entry name" value="lambda repressor-like DNA-binding domains"/>
    <property type="match status" value="1"/>
</dbReference>
<comment type="caution">
    <text evidence="2">The sequence shown here is derived from an EMBL/GenBank/DDBJ whole genome shotgun (WGS) entry which is preliminary data.</text>
</comment>
<dbReference type="SUPFAM" id="SSF47413">
    <property type="entry name" value="lambda repressor-like DNA-binding domains"/>
    <property type="match status" value="1"/>
</dbReference>
<dbReference type="AlphaFoldDB" id="A0A927WHV4"/>
<dbReference type="PROSITE" id="PS50943">
    <property type="entry name" value="HTH_CROC1"/>
    <property type="match status" value="1"/>
</dbReference>
<accession>A0A927WHV4</accession>
<dbReference type="InterPro" id="IPR010982">
    <property type="entry name" value="Lambda_DNA-bd_dom_sf"/>
</dbReference>
<protein>
    <submittedName>
        <fullName evidence="2">Helix-turn-helix transcriptional regulator</fullName>
    </submittedName>
</protein>
<evidence type="ECO:0000259" key="1">
    <source>
        <dbReference type="PROSITE" id="PS50943"/>
    </source>
</evidence>
<name>A0A927WHV4_SELRU</name>
<dbReference type="InterPro" id="IPR001387">
    <property type="entry name" value="Cro/C1-type_HTH"/>
</dbReference>
<feature type="domain" description="HTH cro/C1-type" evidence="1">
    <location>
        <begin position="5"/>
        <end position="58"/>
    </location>
</feature>
<dbReference type="RefSeq" id="WP_303668809.1">
    <property type="nucleotide sequence ID" value="NZ_SVCA01000003.1"/>
</dbReference>
<dbReference type="EMBL" id="SVCA01000003">
    <property type="protein sequence ID" value="MBE6084736.1"/>
    <property type="molecule type" value="Genomic_DNA"/>
</dbReference>
<dbReference type="Proteomes" id="UP000772151">
    <property type="component" value="Unassembled WGS sequence"/>
</dbReference>
<reference evidence="2" key="1">
    <citation type="submission" date="2019-04" db="EMBL/GenBank/DDBJ databases">
        <title>Evolution of Biomass-Degrading Anaerobic Consortia Revealed by Metagenomics.</title>
        <authorList>
            <person name="Peng X."/>
        </authorList>
    </citation>
    <scope>NUCLEOTIDE SEQUENCE</scope>
    <source>
        <strain evidence="2">SIG242</strain>
    </source>
</reference>